<organism evidence="1 2">
    <name type="scientific">Phaseolus coccineus</name>
    <name type="common">Scarlet runner bean</name>
    <name type="synonym">Phaseolus multiflorus</name>
    <dbReference type="NCBI Taxonomy" id="3886"/>
    <lineage>
        <taxon>Eukaryota</taxon>
        <taxon>Viridiplantae</taxon>
        <taxon>Streptophyta</taxon>
        <taxon>Embryophyta</taxon>
        <taxon>Tracheophyta</taxon>
        <taxon>Spermatophyta</taxon>
        <taxon>Magnoliopsida</taxon>
        <taxon>eudicotyledons</taxon>
        <taxon>Gunneridae</taxon>
        <taxon>Pentapetalae</taxon>
        <taxon>rosids</taxon>
        <taxon>fabids</taxon>
        <taxon>Fabales</taxon>
        <taxon>Fabaceae</taxon>
        <taxon>Papilionoideae</taxon>
        <taxon>50 kb inversion clade</taxon>
        <taxon>NPAAA clade</taxon>
        <taxon>indigoferoid/millettioid clade</taxon>
        <taxon>Phaseoleae</taxon>
        <taxon>Phaseolus</taxon>
    </lineage>
</organism>
<proteinExistence type="predicted"/>
<keyword evidence="2" id="KW-1185">Reference proteome</keyword>
<dbReference type="Proteomes" id="UP001374584">
    <property type="component" value="Unassembled WGS sequence"/>
</dbReference>
<dbReference type="InterPro" id="IPR032710">
    <property type="entry name" value="NTF2-like_dom_sf"/>
</dbReference>
<dbReference type="EMBL" id="JAYMYR010000006">
    <property type="protein sequence ID" value="KAK7355999.1"/>
    <property type="molecule type" value="Genomic_DNA"/>
</dbReference>
<name>A0AAN9R2T5_PHACN</name>
<protein>
    <recommendedName>
        <fullName evidence="3">NTF2-like domain-containing protein</fullName>
    </recommendedName>
</protein>
<dbReference type="Gene3D" id="3.10.450.50">
    <property type="match status" value="1"/>
</dbReference>
<accession>A0AAN9R2T5</accession>
<dbReference type="PANTHER" id="PTHR34123">
    <property type="entry name" value="OS04G0578200 PROTEIN"/>
    <property type="match status" value="1"/>
</dbReference>
<sequence>MAKLWCFSGTPLLPSRNQFRRNHGVQRCSNTNMPKSMNTCASMNKESESETPQILKIVVTGVTELLRLFSPSFDRSSFEIQRDQFPISTVDDVLSIIKSDYDNAYFVTGNFTSSIYAENCIFEDPTIKFRGRELYARNLKLLVPFFDQASIILQKIEKDVDSDRNFVLASWKLRTNLKLPWRPLISIDGSTVYELNEDYRIVRHVESWNVSAVEAVFQIFSLNSGG</sequence>
<comment type="caution">
    <text evidence="1">The sequence shown here is derived from an EMBL/GenBank/DDBJ whole genome shotgun (WGS) entry which is preliminary data.</text>
</comment>
<dbReference type="Pfam" id="PF10184">
    <property type="entry name" value="DUF2358"/>
    <property type="match status" value="1"/>
</dbReference>
<reference evidence="1 2" key="1">
    <citation type="submission" date="2024-01" db="EMBL/GenBank/DDBJ databases">
        <title>The genomes of 5 underutilized Papilionoideae crops provide insights into root nodulation and disease resistanc.</title>
        <authorList>
            <person name="Jiang F."/>
        </authorList>
    </citation>
    <scope>NUCLEOTIDE SEQUENCE [LARGE SCALE GENOMIC DNA]</scope>
    <source>
        <strain evidence="1">JINMINGXINNONG_FW02</strain>
        <tissue evidence="1">Leaves</tissue>
    </source>
</reference>
<dbReference type="SUPFAM" id="SSF54427">
    <property type="entry name" value="NTF2-like"/>
    <property type="match status" value="1"/>
</dbReference>
<evidence type="ECO:0008006" key="3">
    <source>
        <dbReference type="Google" id="ProtNLM"/>
    </source>
</evidence>
<gene>
    <name evidence="1" type="ORF">VNO80_15264</name>
</gene>
<dbReference type="PANTHER" id="PTHR34123:SF4">
    <property type="entry name" value="PHOSPHORIBOSYLTRANSFERASE-LIKE PROTEIN, PUTATIVE (DUF2358)-RELATED"/>
    <property type="match status" value="1"/>
</dbReference>
<dbReference type="AlphaFoldDB" id="A0AAN9R2T5"/>
<dbReference type="InterPro" id="IPR018790">
    <property type="entry name" value="DUF2358"/>
</dbReference>
<evidence type="ECO:0000313" key="1">
    <source>
        <dbReference type="EMBL" id="KAK7355999.1"/>
    </source>
</evidence>
<evidence type="ECO:0000313" key="2">
    <source>
        <dbReference type="Proteomes" id="UP001374584"/>
    </source>
</evidence>